<feature type="binding site" evidence="9">
    <location>
        <position position="924"/>
    </location>
    <ligand>
        <name>Mg(2+)</name>
        <dbReference type="ChEBI" id="CHEBI:18420"/>
    </ligand>
</feature>
<dbReference type="InterPro" id="IPR006592">
    <property type="entry name" value="RNA_pol_N"/>
</dbReference>
<dbReference type="HAMAP" id="MF_01323">
    <property type="entry name" value="RNApol_bact_RpoC1"/>
    <property type="match status" value="1"/>
</dbReference>
<comment type="catalytic activity">
    <reaction evidence="8 9 10">
        <text>RNA(n) + a ribonucleoside 5'-triphosphate = RNA(n+1) + diphosphate</text>
        <dbReference type="Rhea" id="RHEA:21248"/>
        <dbReference type="Rhea" id="RHEA-COMP:14527"/>
        <dbReference type="Rhea" id="RHEA-COMP:17342"/>
        <dbReference type="ChEBI" id="CHEBI:33019"/>
        <dbReference type="ChEBI" id="CHEBI:61557"/>
        <dbReference type="ChEBI" id="CHEBI:140395"/>
        <dbReference type="EC" id="2.7.7.6"/>
    </reaction>
</comment>
<dbReference type="Pfam" id="PF00623">
    <property type="entry name" value="RNA_pol_Rpb1_2"/>
    <property type="match status" value="2"/>
</dbReference>
<dbReference type="SUPFAM" id="SSF64484">
    <property type="entry name" value="beta and beta-prime subunits of DNA dependent RNA-polymerase"/>
    <property type="match status" value="2"/>
</dbReference>
<evidence type="ECO:0000259" key="12">
    <source>
        <dbReference type="SMART" id="SM00663"/>
    </source>
</evidence>
<feature type="binding site" evidence="9">
    <location>
        <position position="81"/>
    </location>
    <ligand>
        <name>Zn(2+)</name>
        <dbReference type="ChEBI" id="CHEBI:29105"/>
    </ligand>
</feature>
<dbReference type="GO" id="GO:0006351">
    <property type="term" value="P:DNA-templated transcription"/>
    <property type="evidence" value="ECO:0007669"/>
    <property type="project" value="UniProtKB-UniRule"/>
</dbReference>
<feature type="binding site" evidence="9">
    <location>
        <position position="95"/>
    </location>
    <ligand>
        <name>Zn(2+)</name>
        <dbReference type="ChEBI" id="CHEBI:29105"/>
    </ligand>
</feature>
<evidence type="ECO:0000256" key="1">
    <source>
        <dbReference type="ARBA" id="ARBA00004026"/>
    </source>
</evidence>
<dbReference type="InterPro" id="IPR034678">
    <property type="entry name" value="RNApol_RpoC1"/>
</dbReference>
<dbReference type="GO" id="GO:0009507">
    <property type="term" value="C:chloroplast"/>
    <property type="evidence" value="ECO:0007669"/>
    <property type="project" value="UniProtKB-SubCell"/>
</dbReference>
<dbReference type="EC" id="2.7.7.6" evidence="9"/>
<keyword evidence="7 9" id="KW-0804">Transcription</keyword>
<evidence type="ECO:0000256" key="2">
    <source>
        <dbReference type="ARBA" id="ARBA00007207"/>
    </source>
</evidence>
<comment type="subcellular location">
    <subcellularLocation>
        <location evidence="9">Plastid</location>
        <location evidence="9">Chloroplast</location>
    </subcellularLocation>
</comment>
<dbReference type="InterPro" id="IPR044893">
    <property type="entry name" value="RNA_pol_Rpb1_clamp_domain"/>
</dbReference>
<feature type="binding site" evidence="9">
    <location>
        <position position="922"/>
    </location>
    <ligand>
        <name>Mg(2+)</name>
        <dbReference type="ChEBI" id="CHEBI:18420"/>
    </ligand>
</feature>
<evidence type="ECO:0000256" key="5">
    <source>
        <dbReference type="ARBA" id="ARBA00022679"/>
    </source>
</evidence>
<feature type="binding site" evidence="9">
    <location>
        <position position="98"/>
    </location>
    <ligand>
        <name>Zn(2+)</name>
        <dbReference type="ChEBI" id="CHEBI:29105"/>
    </ligand>
</feature>
<feature type="compositionally biased region" description="Pro residues" evidence="11">
    <location>
        <begin position="503"/>
        <end position="514"/>
    </location>
</feature>
<feature type="compositionally biased region" description="Polar residues" evidence="11">
    <location>
        <begin position="339"/>
        <end position="352"/>
    </location>
</feature>
<dbReference type="PANTHER" id="PTHR19376">
    <property type="entry name" value="DNA-DIRECTED RNA POLYMERASE"/>
    <property type="match status" value="1"/>
</dbReference>
<reference evidence="13" key="1">
    <citation type="journal article" date="2014" name="BMC Evol. Biol.">
        <title>Chloroplast phylogenomic analysis resolves deep-level relationships within the green algal class Trebouxiophyceae.</title>
        <authorList>
            <person name="Lemieux C."/>
            <person name="Otis C."/>
            <person name="Turmel M."/>
        </authorList>
    </citation>
    <scope>NUCLEOTIDE SEQUENCE</scope>
</reference>
<dbReference type="GO" id="GO:0000428">
    <property type="term" value="C:DNA-directed RNA polymerase complex"/>
    <property type="evidence" value="ECO:0007669"/>
    <property type="project" value="UniProtKB-KW"/>
</dbReference>
<dbReference type="Gene3D" id="1.10.40.90">
    <property type="match status" value="1"/>
</dbReference>
<organism evidence="13">
    <name type="scientific">Paradoxia multiseta</name>
    <dbReference type="NCBI Taxonomy" id="249350"/>
    <lineage>
        <taxon>Eukaryota</taxon>
        <taxon>Viridiplantae</taxon>
        <taxon>Chlorophyta</taxon>
        <taxon>core chlorophytes</taxon>
        <taxon>Trebouxiophyceae</taxon>
        <taxon>Trebouxiophyceae incertae sedis</taxon>
        <taxon>Coccomyxaceae</taxon>
        <taxon>Paradoxia</taxon>
    </lineage>
</organism>
<dbReference type="GO" id="GO:0000287">
    <property type="term" value="F:magnesium ion binding"/>
    <property type="evidence" value="ECO:0007669"/>
    <property type="project" value="UniProtKB-UniRule"/>
</dbReference>
<dbReference type="InterPro" id="IPR045867">
    <property type="entry name" value="DNA-dir_RpoC_beta_prime"/>
</dbReference>
<evidence type="ECO:0000256" key="4">
    <source>
        <dbReference type="ARBA" id="ARBA00022640"/>
    </source>
</evidence>
<name>A0A097KP15_9CHLO</name>
<dbReference type="SMART" id="SM00663">
    <property type="entry name" value="RPOLA_N"/>
    <property type="match status" value="1"/>
</dbReference>
<feature type="binding site" evidence="9">
    <location>
        <position position="926"/>
    </location>
    <ligand>
        <name>Mg(2+)</name>
        <dbReference type="ChEBI" id="CHEBI:18420"/>
    </ligand>
</feature>
<evidence type="ECO:0000256" key="9">
    <source>
        <dbReference type="HAMAP-Rule" id="MF_01323"/>
    </source>
</evidence>
<feature type="region of interest" description="Disordered" evidence="11">
    <location>
        <begin position="481"/>
        <end position="514"/>
    </location>
</feature>
<dbReference type="GeneID" id="22160316"/>
<geneLocation type="chloroplast" evidence="13"/>
<dbReference type="GO" id="GO:0003677">
    <property type="term" value="F:DNA binding"/>
    <property type="evidence" value="ECO:0007669"/>
    <property type="project" value="UniProtKB-UniRule"/>
</dbReference>
<evidence type="ECO:0000256" key="10">
    <source>
        <dbReference type="RuleBase" id="RU004279"/>
    </source>
</evidence>
<evidence type="ECO:0000256" key="3">
    <source>
        <dbReference type="ARBA" id="ARBA00022478"/>
    </source>
</evidence>
<feature type="compositionally biased region" description="Basic residues" evidence="11">
    <location>
        <begin position="284"/>
        <end position="293"/>
    </location>
</feature>
<dbReference type="AlphaFoldDB" id="A0A097KP15"/>
<protein>
    <recommendedName>
        <fullName evidence="9">DNA-directed RNA polymerase subunit beta'</fullName>
        <ecNumber evidence="9">2.7.7.6</ecNumber>
    </recommendedName>
    <alternativeName>
        <fullName evidence="9">PEP</fullName>
    </alternativeName>
    <alternativeName>
        <fullName evidence="9">Plastid-encoded RNA polymerase subunit beta'</fullName>
        <shortName evidence="9">RNA polymerase subunit beta'</shortName>
    </alternativeName>
</protein>
<keyword evidence="13" id="KW-0150">Chloroplast</keyword>
<feature type="binding site" evidence="9">
    <location>
        <position position="83"/>
    </location>
    <ligand>
        <name>Zn(2+)</name>
        <dbReference type="ChEBI" id="CHEBI:29105"/>
    </ligand>
</feature>
<comment type="similarity">
    <text evidence="2 9">Belongs to the RNA polymerase beta' chain family. RpoC1 subfamily.</text>
</comment>
<evidence type="ECO:0000256" key="8">
    <source>
        <dbReference type="ARBA" id="ARBA00048552"/>
    </source>
</evidence>
<evidence type="ECO:0000256" key="6">
    <source>
        <dbReference type="ARBA" id="ARBA00022695"/>
    </source>
</evidence>
<feature type="region of interest" description="Disordered" evidence="11">
    <location>
        <begin position="332"/>
        <end position="352"/>
    </location>
</feature>
<dbReference type="Gene3D" id="4.10.860.120">
    <property type="entry name" value="RNA polymerase II, clamp domain"/>
    <property type="match status" value="1"/>
</dbReference>
<evidence type="ECO:0000256" key="7">
    <source>
        <dbReference type="ARBA" id="ARBA00023163"/>
    </source>
</evidence>
<dbReference type="InterPro" id="IPR007080">
    <property type="entry name" value="RNA_pol_Rpb1_1"/>
</dbReference>
<feature type="region of interest" description="Disordered" evidence="11">
    <location>
        <begin position="246"/>
        <end position="295"/>
    </location>
</feature>
<dbReference type="Pfam" id="PF04983">
    <property type="entry name" value="RNA_pol_Rpb1_3"/>
    <property type="match status" value="1"/>
</dbReference>
<dbReference type="InterPro" id="IPR007066">
    <property type="entry name" value="RNA_pol_Rpb1_3"/>
</dbReference>
<dbReference type="Pfam" id="PF04997">
    <property type="entry name" value="RNA_pol_Rpb1_1"/>
    <property type="match status" value="2"/>
</dbReference>
<accession>A0A097KP15</accession>
<comment type="subunit">
    <text evidence="9">In plastids the minimal PEP RNA polymerase catalytic core is composed of four subunits: alpha, beta, beta', and beta''. When a (nuclear-encoded) sigma factor is associated with the core the holoenzyme is formed, which can initiate transcription.</text>
</comment>
<dbReference type="InterPro" id="IPR042102">
    <property type="entry name" value="RNA_pol_Rpb1_3_sf"/>
</dbReference>
<keyword evidence="5 9" id="KW-0808">Transferase</keyword>
<proteinExistence type="inferred from homology"/>
<keyword evidence="9" id="KW-0460">Magnesium</keyword>
<comment type="cofactor">
    <cofactor evidence="9">
        <name>Mg(2+)</name>
        <dbReference type="ChEBI" id="CHEBI:18420"/>
    </cofactor>
    <text evidence="9">Binds 1 Mg(2+) ion per subunit.</text>
</comment>
<dbReference type="PANTHER" id="PTHR19376:SF54">
    <property type="entry name" value="DNA-DIRECTED RNA POLYMERASE SUBUNIT BETA"/>
    <property type="match status" value="1"/>
</dbReference>
<dbReference type="InterPro" id="IPR000722">
    <property type="entry name" value="RNA_pol_asu"/>
</dbReference>
<keyword evidence="9" id="KW-0479">Metal-binding</keyword>
<comment type="function">
    <text evidence="1 9 10">DNA-dependent RNA polymerase catalyzes the transcription of DNA into RNA using the four ribonucleoside triphosphates as substrates.</text>
</comment>
<feature type="domain" description="RNA polymerase N-terminal" evidence="12">
    <location>
        <begin position="698"/>
        <end position="976"/>
    </location>
</feature>
<keyword evidence="9" id="KW-0862">Zinc</keyword>
<dbReference type="Gene3D" id="1.10.274.100">
    <property type="entry name" value="RNA polymerase Rpb1, domain 3"/>
    <property type="match status" value="1"/>
</dbReference>
<dbReference type="Gene3D" id="2.40.40.20">
    <property type="match status" value="1"/>
</dbReference>
<dbReference type="GO" id="GO:0008270">
    <property type="term" value="F:zinc ion binding"/>
    <property type="evidence" value="ECO:0007669"/>
    <property type="project" value="UniProtKB-UniRule"/>
</dbReference>
<keyword evidence="4 13" id="KW-0934">Plastid</keyword>
<keyword evidence="6 9" id="KW-0548">Nucleotidyltransferase</keyword>
<comment type="cofactor">
    <cofactor evidence="9">
        <name>Zn(2+)</name>
        <dbReference type="ChEBI" id="CHEBI:29105"/>
    </cofactor>
    <text evidence="9">Binds 1 Zn(2+) ion per subunit.</text>
</comment>
<evidence type="ECO:0000256" key="11">
    <source>
        <dbReference type="SAM" id="MobiDB-lite"/>
    </source>
</evidence>
<sequence>MLTFRKKRELKLAQRRILVDSIQIGLASPDQIRKWAERELPNGKKVGRVANPKTVDYKTLKPVRDGLFCERIFGPVKDYFCSCGKRQGSSRAQFCPECEVEWTKSRVRRYRLGYIELASPVTHVWYIKGRPNYVATLLGEKQRSVEAIAYCTRFVIGGIEDVASSSPIPFNQTSASTSSEIALDVDGVQAYKTNGVEAQNLVAGRDAFPRFHQPARWPWSSKPIPNQGKTTVDGVSYKSKSIELGASDKDLVQTTEHGPQESPRLNVAHEAEWSPELDGMGKGPHSHWPRSGRHQFPDENALRRAQPFNAGQSKRPPGPRSDLAPLNQKTSLEFDSHSSDGTPNNYETRSSKGSLYPVHISRPYPTWYAPSQVIPIPAAFAREPDERQQLLEFVESAVETGDFAIPLYLPSRGVSQTRNSKPDMEKEAATHGASLLNGRVARAMAGSSQRIPGLPDVSWPGAVGPYPPRWPGLTGTPGVALQSNARPAPPRRSVGRVVGRGGAPPPQLPHPNEPPRWPGVVGPLPHPFEPHPIEGADGNEKALQVFPSSHKKGPLPPVSQGAPSDKSIDIDNIVTKSLTSLSEIQPSVGRVEPTAVFDSKEFPPLQDVARVNEIRQKLQYTGGEVLRNLLNRLDMQALAGFIAHEMKELEPEINELVRLPFPRRSELVRLRRLLRRRSRQVRRFKLAKLFAQSKKRPEWMVLSTLPVLPPELRPIVRLDGGVVVVADLNKLYQKVLFRNNRLEALRMVDLNSVGQAKRLLQEAVDGLLDNGKGGAMPISGPNDRPLKSLSDGLKGKRGRFRQNLLGKRVDYSGRSVIVVGPQLKLHECGLPKEMALELFQPFLSRQLKERGIVENINAAKRFMRQDHPVLWEILQQLMQQHPVLLNRAPTLHRLGIQAFQPKLVHGRAILLHPLVCTAFNADFDGDQMAVHLPLSFQAQGEAWKLLWSRNNLLSPATGQPILVPSQDMVLGCYYLTTSNPTVTRTAQGLTRGWHIAEKQIEGFRRDGVQQKAEPVQRKAEPLGGLRDLRWPTNRSQGTLNIREAETAKGFDEMGQLGGLCPPTPHNPSDGTPNTCKAWPSKGWYFHSFGEAANAYQQRLFTIHKPLWVRFDGPVETDTSQEEPLEVRVDFYGRFQWVSPNLQEIRDLQGNASSRFVRTTAGRILVNLSLPFLLRS</sequence>
<dbReference type="GO" id="GO:0003899">
    <property type="term" value="F:DNA-directed RNA polymerase activity"/>
    <property type="evidence" value="ECO:0007669"/>
    <property type="project" value="UniProtKB-UniRule"/>
</dbReference>
<evidence type="ECO:0000313" key="13">
    <source>
        <dbReference type="EMBL" id="AIT94954.1"/>
    </source>
</evidence>
<dbReference type="RefSeq" id="YP_009106153.1">
    <property type="nucleotide sequence ID" value="NC_025540.1"/>
</dbReference>
<gene>
    <name evidence="9 13" type="primary">rpoC1</name>
</gene>
<dbReference type="EMBL" id="KM462879">
    <property type="protein sequence ID" value="AIT94954.1"/>
    <property type="molecule type" value="Genomic_DNA"/>
</dbReference>
<keyword evidence="3 9" id="KW-0240">DNA-directed RNA polymerase</keyword>